<dbReference type="Gramene" id="Kaladp0251s0001.1.v1.1">
    <property type="protein sequence ID" value="Kaladp0251s0001.1.v1.1.CDS.1"/>
    <property type="gene ID" value="Kaladp0251s0001.v1.1"/>
</dbReference>
<name>A0A7N0V749_KALFE</name>
<proteinExistence type="predicted"/>
<sequence length="50" mass="5878">MQVPRSRSMLLLEEPPFLRSNIDLQETKLIISLQQLLFEDWELWVSSGSC</sequence>
<dbReference type="Proteomes" id="UP000594263">
    <property type="component" value="Unplaced"/>
</dbReference>
<organism evidence="1 2">
    <name type="scientific">Kalanchoe fedtschenkoi</name>
    <name type="common">Lavender scallops</name>
    <name type="synonym">South American air plant</name>
    <dbReference type="NCBI Taxonomy" id="63787"/>
    <lineage>
        <taxon>Eukaryota</taxon>
        <taxon>Viridiplantae</taxon>
        <taxon>Streptophyta</taxon>
        <taxon>Embryophyta</taxon>
        <taxon>Tracheophyta</taxon>
        <taxon>Spermatophyta</taxon>
        <taxon>Magnoliopsida</taxon>
        <taxon>eudicotyledons</taxon>
        <taxon>Gunneridae</taxon>
        <taxon>Pentapetalae</taxon>
        <taxon>Saxifragales</taxon>
        <taxon>Crassulaceae</taxon>
        <taxon>Kalanchoe</taxon>
    </lineage>
</organism>
<reference evidence="1" key="1">
    <citation type="submission" date="2021-01" db="UniProtKB">
        <authorList>
            <consortium name="EnsemblPlants"/>
        </authorList>
    </citation>
    <scope>IDENTIFICATION</scope>
</reference>
<evidence type="ECO:0000313" key="1">
    <source>
        <dbReference type="EnsemblPlants" id="Kaladp0251s0001.1.v1.1.CDS.1"/>
    </source>
</evidence>
<dbReference type="EnsemblPlants" id="Kaladp0251s0001.1.v1.1">
    <property type="protein sequence ID" value="Kaladp0251s0001.1.v1.1.CDS.1"/>
    <property type="gene ID" value="Kaladp0251s0001.v1.1"/>
</dbReference>
<dbReference type="AlphaFoldDB" id="A0A7N0V749"/>
<evidence type="ECO:0000313" key="2">
    <source>
        <dbReference type="Proteomes" id="UP000594263"/>
    </source>
</evidence>
<keyword evidence="2" id="KW-1185">Reference proteome</keyword>
<protein>
    <submittedName>
        <fullName evidence="1">Uncharacterized protein</fullName>
    </submittedName>
</protein>
<accession>A0A7N0V749</accession>